<reference evidence="3" key="1">
    <citation type="submission" date="2021-11" db="EMBL/GenBank/DDBJ databases">
        <authorList>
            <person name="Herlambang A."/>
            <person name="Guo Y."/>
            <person name="Takashima Y."/>
            <person name="Nishizawa T."/>
        </authorList>
    </citation>
    <scope>NUCLEOTIDE SEQUENCE</scope>
    <source>
        <strain evidence="3">E1425</strain>
    </source>
</reference>
<reference evidence="3" key="2">
    <citation type="journal article" date="2022" name="Microbiol. Resour. Announc.">
        <title>Whole-Genome Sequence of Entomortierella parvispora E1425, a Mucoromycotan Fungus Associated with Burkholderiaceae-Related Endosymbiotic Bacteria.</title>
        <authorList>
            <person name="Herlambang A."/>
            <person name="Guo Y."/>
            <person name="Takashima Y."/>
            <person name="Narisawa K."/>
            <person name="Ohta H."/>
            <person name="Nishizawa T."/>
        </authorList>
    </citation>
    <scope>NUCLEOTIDE SEQUENCE</scope>
    <source>
        <strain evidence="3">E1425</strain>
    </source>
</reference>
<organism evidence="3 4">
    <name type="scientific">Entomortierella parvispora</name>
    <dbReference type="NCBI Taxonomy" id="205924"/>
    <lineage>
        <taxon>Eukaryota</taxon>
        <taxon>Fungi</taxon>
        <taxon>Fungi incertae sedis</taxon>
        <taxon>Mucoromycota</taxon>
        <taxon>Mortierellomycotina</taxon>
        <taxon>Mortierellomycetes</taxon>
        <taxon>Mortierellales</taxon>
        <taxon>Mortierellaceae</taxon>
        <taxon>Entomortierella</taxon>
    </lineage>
</organism>
<dbReference type="EMBL" id="BQFW01000017">
    <property type="protein sequence ID" value="GJJ79239.1"/>
    <property type="molecule type" value="Genomic_DNA"/>
</dbReference>
<protein>
    <recommendedName>
        <fullName evidence="2">SLS1 N-terminal domain-containing protein</fullName>
    </recommendedName>
</protein>
<evidence type="ECO:0000313" key="3">
    <source>
        <dbReference type="EMBL" id="GJJ79239.1"/>
    </source>
</evidence>
<evidence type="ECO:0000256" key="1">
    <source>
        <dbReference type="SAM" id="MobiDB-lite"/>
    </source>
</evidence>
<evidence type="ECO:0000313" key="4">
    <source>
        <dbReference type="Proteomes" id="UP000827284"/>
    </source>
</evidence>
<comment type="caution">
    <text evidence="3">The sequence shown here is derived from an EMBL/GenBank/DDBJ whole genome shotgun (WGS) entry which is preliminary data.</text>
</comment>
<feature type="compositionally biased region" description="Polar residues" evidence="1">
    <location>
        <begin position="525"/>
        <end position="538"/>
    </location>
</feature>
<proteinExistence type="predicted"/>
<dbReference type="Pfam" id="PF20776">
    <property type="entry name" value="SLS1_N"/>
    <property type="match status" value="1"/>
</dbReference>
<dbReference type="Proteomes" id="UP000827284">
    <property type="component" value="Unassembled WGS sequence"/>
</dbReference>
<feature type="domain" description="SLS1 N-terminal" evidence="2">
    <location>
        <begin position="76"/>
        <end position="123"/>
    </location>
</feature>
<dbReference type="OrthoDB" id="5392646at2759"/>
<keyword evidence="4" id="KW-1185">Reference proteome</keyword>
<sequence>MIPRINRIGATQSLCTSSICCASQPARRRSPKISAKKAETEAAEAMETKVIDSISRNLINDLYQTKAGTTAATRVTLEDILALKPNKKSVTPEEFEKIKDTIARSFNVNQLKGVLRQQNRPSGGKKSILINQIMLFMDLEIIVPTPKKEKIVEDPYFSAEANHQSRIFASNKRELFFILESEGDSLRQLEKRSIRILELVAVTEEAWDISMYKDRDAVVSNPSVLEEIARRSRTFVSAGDSNTLTIAGRSNRHMEEAKRMFDLKMQKPDQDVQNLTFTHQEDEFKRLGMFPVFDSATMTLDENQKSFLRVCQIEPFADRSDDNQSFTPVQSTPSNINNLSGLKSIYQERVGASTDRFDLSAHFGQLLFQNKLQEMTLVPLPKSFDADNLAEWLENEDTPSFFSSLPFYKAVSKLPLIGPKLRTIDVEYVLSSRSLLATGAKEGPIRLTLELDNEGTLLAQGGQLINKRVYSNLMMLGQPTDIQIRGECYHGLPLIASEVGDQYGLIRRQELKLLPVPLSSSASSGTEPVQESDLTSSSSKLEHWDDFTTLALQLNKSI</sequence>
<feature type="region of interest" description="Disordered" evidence="1">
    <location>
        <begin position="518"/>
        <end position="538"/>
    </location>
</feature>
<evidence type="ECO:0000259" key="2">
    <source>
        <dbReference type="Pfam" id="PF20776"/>
    </source>
</evidence>
<accession>A0A9P3M2B8</accession>
<dbReference type="AlphaFoldDB" id="A0A9P3M2B8"/>
<dbReference type="InterPro" id="IPR048400">
    <property type="entry name" value="SLS1_N"/>
</dbReference>
<gene>
    <name evidence="3" type="ORF">EMPS_11599</name>
</gene>
<name>A0A9P3M2B8_9FUNG</name>